<dbReference type="Proteomes" id="UP000309038">
    <property type="component" value="Unassembled WGS sequence"/>
</dbReference>
<feature type="chain" id="PRO_5020454891" evidence="1">
    <location>
        <begin position="20"/>
        <end position="245"/>
    </location>
</feature>
<feature type="signal peptide" evidence="1">
    <location>
        <begin position="1"/>
        <end position="19"/>
    </location>
</feature>
<dbReference type="AlphaFoldDB" id="A0A4S4KPR2"/>
<sequence>MRWFVTVQTALLIAAPALAAPLDSELHFLGKRDAVCSVDFRRLVDFDSCLPKKVAFTSVPPAVTKVALPDALSKSVPADSQCDHAVELQVLDFVAKQAKLCEVLTAMANAGQTKDALLGPASQTISALPNLNFLNKVVNNNKRVVVQRGLNGKTQGKESADLAVGNYLALVKTDTVNTAAALDADIAKIITTAEGVLAKLPDGTSKRGDKDRIKKDALKTALANYDKTKTVTAAWNNVLTKAPHS</sequence>
<evidence type="ECO:0000313" key="3">
    <source>
        <dbReference type="Proteomes" id="UP000309038"/>
    </source>
</evidence>
<reference evidence="2 3" key="1">
    <citation type="submission" date="2019-02" db="EMBL/GenBank/DDBJ databases">
        <title>Genome sequencing of the rare red list fungi Phlebia centrifuga.</title>
        <authorList>
            <person name="Buettner E."/>
            <person name="Kellner H."/>
        </authorList>
    </citation>
    <scope>NUCLEOTIDE SEQUENCE [LARGE SCALE GENOMIC DNA]</scope>
    <source>
        <strain evidence="2 3">DSM 108282</strain>
    </source>
</reference>
<proteinExistence type="predicted"/>
<evidence type="ECO:0000256" key="1">
    <source>
        <dbReference type="SAM" id="SignalP"/>
    </source>
</evidence>
<keyword evidence="1" id="KW-0732">Signal</keyword>
<gene>
    <name evidence="2" type="ORF">EW026_g3447</name>
</gene>
<evidence type="ECO:0000313" key="2">
    <source>
        <dbReference type="EMBL" id="THG98799.1"/>
    </source>
</evidence>
<accession>A0A4S4KPR2</accession>
<comment type="caution">
    <text evidence="2">The sequence shown here is derived from an EMBL/GenBank/DDBJ whole genome shotgun (WGS) entry which is preliminary data.</text>
</comment>
<dbReference type="EMBL" id="SGPJ01000103">
    <property type="protein sequence ID" value="THG98799.1"/>
    <property type="molecule type" value="Genomic_DNA"/>
</dbReference>
<name>A0A4S4KPR2_9APHY</name>
<protein>
    <submittedName>
        <fullName evidence="2">Uncharacterized protein</fullName>
    </submittedName>
</protein>
<keyword evidence="3" id="KW-1185">Reference proteome</keyword>
<organism evidence="2 3">
    <name type="scientific">Hermanssonia centrifuga</name>
    <dbReference type="NCBI Taxonomy" id="98765"/>
    <lineage>
        <taxon>Eukaryota</taxon>
        <taxon>Fungi</taxon>
        <taxon>Dikarya</taxon>
        <taxon>Basidiomycota</taxon>
        <taxon>Agaricomycotina</taxon>
        <taxon>Agaricomycetes</taxon>
        <taxon>Polyporales</taxon>
        <taxon>Meruliaceae</taxon>
        <taxon>Hermanssonia</taxon>
    </lineage>
</organism>